<name>T1A626_9ZZZZ</name>
<evidence type="ECO:0000313" key="1">
    <source>
        <dbReference type="EMBL" id="EQD52407.1"/>
    </source>
</evidence>
<sequence length="53" mass="5975">MPQTATGGNLILIGRRPIEGGPRIFSQTVNTWEFATGLTGSFSWNDHDYYWDV</sequence>
<dbReference type="EMBL" id="AUZX01009248">
    <property type="protein sequence ID" value="EQD52407.1"/>
    <property type="molecule type" value="Genomic_DNA"/>
</dbReference>
<proteinExistence type="predicted"/>
<reference evidence="1" key="1">
    <citation type="submission" date="2013-08" db="EMBL/GenBank/DDBJ databases">
        <authorList>
            <person name="Mendez C."/>
            <person name="Richter M."/>
            <person name="Ferrer M."/>
            <person name="Sanchez J."/>
        </authorList>
    </citation>
    <scope>NUCLEOTIDE SEQUENCE</scope>
</reference>
<organism evidence="1">
    <name type="scientific">mine drainage metagenome</name>
    <dbReference type="NCBI Taxonomy" id="410659"/>
    <lineage>
        <taxon>unclassified sequences</taxon>
        <taxon>metagenomes</taxon>
        <taxon>ecological metagenomes</taxon>
    </lineage>
</organism>
<gene>
    <name evidence="1" type="ORF">B1A_12696</name>
</gene>
<dbReference type="AlphaFoldDB" id="T1A626"/>
<reference evidence="1" key="2">
    <citation type="journal article" date="2014" name="ISME J.">
        <title>Microbial stratification in low pH oxic and suboxic macroscopic growths along an acid mine drainage.</title>
        <authorList>
            <person name="Mendez-Garcia C."/>
            <person name="Mesa V."/>
            <person name="Sprenger R.R."/>
            <person name="Richter M."/>
            <person name="Diez M.S."/>
            <person name="Solano J."/>
            <person name="Bargiela R."/>
            <person name="Golyshina O.V."/>
            <person name="Manteca A."/>
            <person name="Ramos J.L."/>
            <person name="Gallego J.R."/>
            <person name="Llorente I."/>
            <person name="Martins Dos Santos V.A."/>
            <person name="Jensen O.N."/>
            <person name="Pelaez A.I."/>
            <person name="Sanchez J."/>
            <person name="Ferrer M."/>
        </authorList>
    </citation>
    <scope>NUCLEOTIDE SEQUENCE</scope>
</reference>
<protein>
    <submittedName>
        <fullName evidence="1">Uncharacterized protein</fullName>
    </submittedName>
</protein>
<accession>T1A626</accession>
<feature type="non-terminal residue" evidence="1">
    <location>
        <position position="53"/>
    </location>
</feature>
<comment type="caution">
    <text evidence="1">The sequence shown here is derived from an EMBL/GenBank/DDBJ whole genome shotgun (WGS) entry which is preliminary data.</text>
</comment>